<dbReference type="OrthoDB" id="2747330at2759"/>
<dbReference type="Pfam" id="PF14541">
    <property type="entry name" value="TAXi_C"/>
    <property type="match status" value="1"/>
</dbReference>
<evidence type="ECO:0000256" key="1">
    <source>
        <dbReference type="ARBA" id="ARBA00004609"/>
    </source>
</evidence>
<dbReference type="GO" id="GO:0098552">
    <property type="term" value="C:side of membrane"/>
    <property type="evidence" value="ECO:0007669"/>
    <property type="project" value="UniProtKB-KW"/>
</dbReference>
<dbReference type="GO" id="GO:0004190">
    <property type="term" value="F:aspartic-type endopeptidase activity"/>
    <property type="evidence" value="ECO:0007669"/>
    <property type="project" value="UniProtKB-KW"/>
</dbReference>
<keyword evidence="11" id="KW-0449">Lipoprotein</keyword>
<accession>A0A2I4FD54</accession>
<dbReference type="AlphaFoldDB" id="A0A2I4FD54"/>
<keyword evidence="13" id="KW-1185">Reference proteome</keyword>
<evidence type="ECO:0000256" key="7">
    <source>
        <dbReference type="ARBA" id="ARBA00022750"/>
    </source>
</evidence>
<dbReference type="InterPro" id="IPR001461">
    <property type="entry name" value="Aspartic_peptidase_A1"/>
</dbReference>
<dbReference type="SUPFAM" id="SSF50630">
    <property type="entry name" value="Acid proteases"/>
    <property type="match status" value="1"/>
</dbReference>
<dbReference type="PROSITE" id="PS00141">
    <property type="entry name" value="ASP_PROTEASE"/>
    <property type="match status" value="2"/>
</dbReference>
<dbReference type="GO" id="GO:0006508">
    <property type="term" value="P:proteolysis"/>
    <property type="evidence" value="ECO:0007669"/>
    <property type="project" value="UniProtKB-KW"/>
</dbReference>
<evidence type="ECO:0000256" key="9">
    <source>
        <dbReference type="ARBA" id="ARBA00023136"/>
    </source>
</evidence>
<evidence type="ECO:0000256" key="6">
    <source>
        <dbReference type="ARBA" id="ARBA00022729"/>
    </source>
</evidence>
<dbReference type="InterPro" id="IPR001969">
    <property type="entry name" value="Aspartic_peptidase_AS"/>
</dbReference>
<dbReference type="InterPro" id="IPR032861">
    <property type="entry name" value="TAXi_N"/>
</dbReference>
<proteinExistence type="inferred from homology"/>
<comment type="subcellular location">
    <subcellularLocation>
        <location evidence="1">Cell membrane</location>
        <topology evidence="1">Lipid-anchor</topology>
        <topology evidence="1">GPI-anchor</topology>
    </subcellularLocation>
</comment>
<dbReference type="InterPro" id="IPR032799">
    <property type="entry name" value="TAXi_C"/>
</dbReference>
<keyword evidence="8 12" id="KW-0378">Hydrolase</keyword>
<keyword evidence="5 12" id="KW-0645">Protease</keyword>
<keyword evidence="3" id="KW-1003">Cell membrane</keyword>
<keyword evidence="4" id="KW-0336">GPI-anchor</keyword>
<dbReference type="PANTHER" id="PTHR13683:SF826">
    <property type="entry name" value="ASPARTYL PROTEASE FAMILY PROTEIN 1"/>
    <property type="match status" value="1"/>
</dbReference>
<gene>
    <name evidence="14" type="primary">LOC108997682</name>
</gene>
<keyword evidence="9" id="KW-0472">Membrane</keyword>
<dbReference type="GO" id="GO:0005886">
    <property type="term" value="C:plasma membrane"/>
    <property type="evidence" value="ECO:0007669"/>
    <property type="project" value="UniProtKB-SubCell"/>
</dbReference>
<evidence type="ECO:0000256" key="8">
    <source>
        <dbReference type="ARBA" id="ARBA00022801"/>
    </source>
</evidence>
<evidence type="ECO:0000313" key="14">
    <source>
        <dbReference type="RefSeq" id="XP_018829581.1"/>
    </source>
</evidence>
<dbReference type="Gramene" id="Jr11_08410_p1">
    <property type="protein sequence ID" value="cds.Jr11_08410_p1"/>
    <property type="gene ID" value="Jr11_08410"/>
</dbReference>
<evidence type="ECO:0000256" key="5">
    <source>
        <dbReference type="ARBA" id="ARBA00022670"/>
    </source>
</evidence>
<reference evidence="14" key="1">
    <citation type="submission" date="2025-08" db="UniProtKB">
        <authorList>
            <consortium name="RefSeq"/>
        </authorList>
    </citation>
    <scope>IDENTIFICATION</scope>
    <source>
        <tissue evidence="14">Leaves</tissue>
    </source>
</reference>
<dbReference type="FunCoup" id="A0A2I4FD54">
    <property type="interactions" value="702"/>
</dbReference>
<dbReference type="InterPro" id="IPR021109">
    <property type="entry name" value="Peptidase_aspartic_dom_sf"/>
</dbReference>
<dbReference type="PANTHER" id="PTHR13683">
    <property type="entry name" value="ASPARTYL PROTEASES"/>
    <property type="match status" value="1"/>
</dbReference>
<protein>
    <submittedName>
        <fullName evidence="14">Aspartyl protease family protein 1-like</fullName>
    </submittedName>
</protein>
<keyword evidence="10" id="KW-0325">Glycoprotein</keyword>
<name>A0A2I4FD54_JUGRE</name>
<dbReference type="Pfam" id="PF14543">
    <property type="entry name" value="TAXi_N"/>
    <property type="match status" value="1"/>
</dbReference>
<organism evidence="13 14">
    <name type="scientific">Juglans regia</name>
    <name type="common">English walnut</name>
    <dbReference type="NCBI Taxonomy" id="51240"/>
    <lineage>
        <taxon>Eukaryota</taxon>
        <taxon>Viridiplantae</taxon>
        <taxon>Streptophyta</taxon>
        <taxon>Embryophyta</taxon>
        <taxon>Tracheophyta</taxon>
        <taxon>Spermatophyta</taxon>
        <taxon>Magnoliopsida</taxon>
        <taxon>eudicotyledons</taxon>
        <taxon>Gunneridae</taxon>
        <taxon>Pentapetalae</taxon>
        <taxon>rosids</taxon>
        <taxon>fabids</taxon>
        <taxon>Fagales</taxon>
        <taxon>Juglandaceae</taxon>
        <taxon>Juglans</taxon>
    </lineage>
</organism>
<dbReference type="GeneID" id="108997682"/>
<evidence type="ECO:0000256" key="12">
    <source>
        <dbReference type="RuleBase" id="RU000454"/>
    </source>
</evidence>
<comment type="similarity">
    <text evidence="2 12">Belongs to the peptidase A1 family.</text>
</comment>
<dbReference type="PRINTS" id="PR00792">
    <property type="entry name" value="PEPSIN"/>
</dbReference>
<keyword evidence="7 12" id="KW-0064">Aspartyl protease</keyword>
<dbReference type="Gene3D" id="2.40.70.10">
    <property type="entry name" value="Acid Proteases"/>
    <property type="match status" value="2"/>
</dbReference>
<dbReference type="FunFam" id="2.40.70.10:FF:000012">
    <property type="entry name" value="Aspartyl protease family protein 1"/>
    <property type="match status" value="1"/>
</dbReference>
<evidence type="ECO:0000256" key="3">
    <source>
        <dbReference type="ARBA" id="ARBA00022475"/>
    </source>
</evidence>
<dbReference type="RefSeq" id="XP_018829581.1">
    <property type="nucleotide sequence ID" value="XM_018974036.2"/>
</dbReference>
<dbReference type="InterPro" id="IPR033121">
    <property type="entry name" value="PEPTIDASE_A1"/>
</dbReference>
<sequence>MAWPPFTSTTLWVLCVLFLGLGSRICYGFGPTFGFDIHHRFSDPVNGILSVDDLPVKGSVDYYVSMAHRDRLIRARHLAAIDGQSLPLTFANGNDTVLISSLGFLHYANVSVGTPSMSFLVALDTGSDLFWLPCDCKKDSCIDGLKSSSSGKEIKLNIYSPNTSSTSKKVSCDSTFCEQRPCSSANSNCAYEVAYLSSNTSSMGVLVEDVLHLVTDDDQPKVVNAQITFGCGQIQTGTFLSGAAPNGLFGLGMEDISVPSVLARNGLASNSFSMCFGDDGIGKINFGNNGSSEQRETPFSVRQSHPTYNISITRITVGTSASELEFSAIFDSGTSFTLLSDPAYTFISESFNSQVQEKRHSPDSEIPFEYCYELSANQKNYTIPDMNLTMKGGDQYFLNDPTAVVQTPNGGYLYCLALLKSENINIIGQNFMVGYHLVFDREKMVLGWKDSNCYNAENSNILPTTPSHSPAVSPALAVNPEAKQSSGNTSPIPVANHSPKWKSFTCTLTILLVSYLAIV</sequence>
<evidence type="ECO:0000256" key="10">
    <source>
        <dbReference type="ARBA" id="ARBA00023180"/>
    </source>
</evidence>
<keyword evidence="6" id="KW-0732">Signal</keyword>
<evidence type="ECO:0000256" key="4">
    <source>
        <dbReference type="ARBA" id="ARBA00022622"/>
    </source>
</evidence>
<evidence type="ECO:0000256" key="2">
    <source>
        <dbReference type="ARBA" id="ARBA00007447"/>
    </source>
</evidence>
<dbReference type="PROSITE" id="PS51767">
    <property type="entry name" value="PEPTIDASE_A1"/>
    <property type="match status" value="1"/>
</dbReference>
<dbReference type="KEGG" id="jre:108997682"/>
<dbReference type="FunFam" id="2.40.70.10:FF:000014">
    <property type="entry name" value="Aspartyl protease family protein 1"/>
    <property type="match status" value="1"/>
</dbReference>
<evidence type="ECO:0000256" key="11">
    <source>
        <dbReference type="ARBA" id="ARBA00023288"/>
    </source>
</evidence>
<evidence type="ECO:0000313" key="13">
    <source>
        <dbReference type="Proteomes" id="UP000235220"/>
    </source>
</evidence>
<dbReference type="Proteomes" id="UP000235220">
    <property type="component" value="Chromosome 11"/>
</dbReference>